<dbReference type="RefSeq" id="WP_048929498.1">
    <property type="nucleotide sequence ID" value="NZ_KQ235876.1"/>
</dbReference>
<dbReference type="OrthoDB" id="1653205at2"/>
<dbReference type="GO" id="GO:0006508">
    <property type="term" value="P:proteolysis"/>
    <property type="evidence" value="ECO:0007669"/>
    <property type="project" value="InterPro"/>
</dbReference>
<evidence type="ECO:0000259" key="2">
    <source>
        <dbReference type="Pfam" id="PF03572"/>
    </source>
</evidence>
<dbReference type="InterPro" id="IPR005151">
    <property type="entry name" value="Tail-specific_protease"/>
</dbReference>
<dbReference type="GO" id="GO:0008236">
    <property type="term" value="F:serine-type peptidase activity"/>
    <property type="evidence" value="ECO:0007669"/>
    <property type="project" value="InterPro"/>
</dbReference>
<dbReference type="Proteomes" id="UP000037392">
    <property type="component" value="Unassembled WGS sequence"/>
</dbReference>
<dbReference type="GeneID" id="93166758"/>
<feature type="signal peptide" evidence="1">
    <location>
        <begin position="1"/>
        <end position="22"/>
    </location>
</feature>
<reference evidence="3 4" key="1">
    <citation type="submission" date="2011-04" db="EMBL/GenBank/DDBJ databases">
        <title>The Genome Sequence of Clostridium citroniae WAL-19142.</title>
        <authorList>
            <consortium name="The Broad Institute Genome Sequencing Platform"/>
            <person name="Earl A."/>
            <person name="Ward D."/>
            <person name="Feldgarden M."/>
            <person name="Gevers D."/>
            <person name="Warren Y.A."/>
            <person name="Tyrrell K.L."/>
            <person name="Citron D.M."/>
            <person name="Goldstein E.J."/>
            <person name="Daigneault M."/>
            <person name="Allen-Vercoe E."/>
            <person name="Young S.K."/>
            <person name="Zeng Q."/>
            <person name="Gargeya S."/>
            <person name="Fitzgerald M."/>
            <person name="Haas B."/>
            <person name="Abouelleil A."/>
            <person name="Alvarado L."/>
            <person name="Arachchi H.M."/>
            <person name="Berlin A."/>
            <person name="Brown A."/>
            <person name="Chapman S.B."/>
            <person name="Chen Z."/>
            <person name="Dunbar C."/>
            <person name="Freedman E."/>
            <person name="Gearin G."/>
            <person name="Gellesch M."/>
            <person name="Goldberg J."/>
            <person name="Griggs A."/>
            <person name="Gujja S."/>
            <person name="Heilman E.R."/>
            <person name="Heiman D."/>
            <person name="Howarth C."/>
            <person name="Larson L."/>
            <person name="Lui A."/>
            <person name="MacDonald P.J."/>
            <person name="Mehta T."/>
            <person name="Montmayeur A."/>
            <person name="Murphy C."/>
            <person name="Neiman D."/>
            <person name="Pearson M."/>
            <person name="Priest M."/>
            <person name="Roberts A."/>
            <person name="Saif S."/>
            <person name="Shea T."/>
            <person name="Shenoy N."/>
            <person name="Sisk P."/>
            <person name="Stolte C."/>
            <person name="Sykes S."/>
            <person name="White J."/>
            <person name="Yandava C."/>
            <person name="Wortman J."/>
            <person name="Nusbaum C."/>
            <person name="Birren B."/>
        </authorList>
    </citation>
    <scope>NUCLEOTIDE SEQUENCE [LARGE SCALE GENOMIC DNA]</scope>
    <source>
        <strain evidence="3 4">WAL-19142</strain>
    </source>
</reference>
<dbReference type="PATRIC" id="fig|742734.4.peg.1501"/>
<evidence type="ECO:0000256" key="1">
    <source>
        <dbReference type="SAM" id="SignalP"/>
    </source>
</evidence>
<dbReference type="InterPro" id="IPR029045">
    <property type="entry name" value="ClpP/crotonase-like_dom_sf"/>
</dbReference>
<evidence type="ECO:0000313" key="4">
    <source>
        <dbReference type="Proteomes" id="UP000037392"/>
    </source>
</evidence>
<proteinExistence type="predicted"/>
<comment type="caution">
    <text evidence="3">The sequence shown here is derived from an EMBL/GenBank/DDBJ whole genome shotgun (WGS) entry which is preliminary data.</text>
</comment>
<protein>
    <recommendedName>
        <fullName evidence="2">Tail specific protease domain-containing protein</fullName>
    </recommendedName>
</protein>
<organism evidence="3 4">
    <name type="scientific">[Clostridium] citroniae WAL-19142</name>
    <dbReference type="NCBI Taxonomy" id="742734"/>
    <lineage>
        <taxon>Bacteria</taxon>
        <taxon>Bacillati</taxon>
        <taxon>Bacillota</taxon>
        <taxon>Clostridia</taxon>
        <taxon>Lachnospirales</taxon>
        <taxon>Lachnospiraceae</taxon>
        <taxon>Enterocloster</taxon>
    </lineage>
</organism>
<feature type="chain" id="PRO_5005315981" description="Tail specific protease domain-containing protein" evidence="1">
    <location>
        <begin position="23"/>
        <end position="442"/>
    </location>
</feature>
<dbReference type="Pfam" id="PF03572">
    <property type="entry name" value="Peptidase_S41"/>
    <property type="match status" value="1"/>
</dbReference>
<evidence type="ECO:0000313" key="3">
    <source>
        <dbReference type="EMBL" id="KMW22332.1"/>
    </source>
</evidence>
<feature type="domain" description="Tail specific protease" evidence="2">
    <location>
        <begin position="218"/>
        <end position="424"/>
    </location>
</feature>
<gene>
    <name evidence="3" type="ORF">HMPREF9470_01401</name>
</gene>
<dbReference type="EMBL" id="ADLK01000010">
    <property type="protein sequence ID" value="KMW22332.1"/>
    <property type="molecule type" value="Genomic_DNA"/>
</dbReference>
<accession>A0A0J9CB31</accession>
<name>A0A0J9CB31_9FIRM</name>
<keyword evidence="1" id="KW-0732">Signal</keyword>
<dbReference type="Gene3D" id="3.30.750.44">
    <property type="match status" value="1"/>
</dbReference>
<sequence>MKKSICILCISSLLCSPFTAFAGPSGNTQASASETEYQPPSLRREIRALQKGDWIHLTTEQKLEDLDLLYQTLKENYPYFHTLKRMRDADLDQKYRKARGEIRTSNTDISFYQQLDEFINTNDQIGHLLLHNPYWFEETADSYRRVAADYPDSDRMQKLAAAYNNPKSLENYKKIRQVTDPAYDKVMDYYASLESAQTDEQESVAANVQTRIIKEGSIAYIKIDRFLSGNEYGEDKKQLFDFYHKVRGYDHIIFDLTDNGGGSMDYFNDLIASPNIDSALTCNAYGLIKGGENNRIFLDMDQYRPVSEFPDLPRTNQEDLSDTDFFHDIQYTVDPAGGGKMLSGKLWMLVSDTVFSSSEYAAMFSKATGFMTLVGTQTGGEGIGSDPLPIILPNSGLIVQYAPVYGVMPDGSGSQECKTAPDIRSADGETALNACLRAIAEQ</sequence>
<dbReference type="SUPFAM" id="SSF52096">
    <property type="entry name" value="ClpP/crotonase"/>
    <property type="match status" value="1"/>
</dbReference>
<dbReference type="Gene3D" id="3.90.226.10">
    <property type="entry name" value="2-enoyl-CoA Hydratase, Chain A, domain 1"/>
    <property type="match status" value="1"/>
</dbReference>
<dbReference type="AlphaFoldDB" id="A0A0J9CB31"/>